<name>A0A0C3Q733_9AGAM</name>
<evidence type="ECO:0000313" key="2">
    <source>
        <dbReference type="EMBL" id="KIO19746.1"/>
    </source>
</evidence>
<dbReference type="AlphaFoldDB" id="A0A0C3Q733"/>
<dbReference type="Proteomes" id="UP000054248">
    <property type="component" value="Unassembled WGS sequence"/>
</dbReference>
<feature type="region of interest" description="Disordered" evidence="1">
    <location>
        <begin position="149"/>
        <end position="197"/>
    </location>
</feature>
<feature type="region of interest" description="Disordered" evidence="1">
    <location>
        <begin position="57"/>
        <end position="93"/>
    </location>
</feature>
<protein>
    <submittedName>
        <fullName evidence="2">Uncharacterized protein</fullName>
    </submittedName>
</protein>
<evidence type="ECO:0000256" key="1">
    <source>
        <dbReference type="SAM" id="MobiDB-lite"/>
    </source>
</evidence>
<evidence type="ECO:0000313" key="3">
    <source>
        <dbReference type="Proteomes" id="UP000054248"/>
    </source>
</evidence>
<accession>A0A0C3Q733</accession>
<dbReference type="EMBL" id="KN823205">
    <property type="protein sequence ID" value="KIO19746.1"/>
    <property type="molecule type" value="Genomic_DNA"/>
</dbReference>
<feature type="non-terminal residue" evidence="2">
    <location>
        <position position="1"/>
    </location>
</feature>
<keyword evidence="3" id="KW-1185">Reference proteome</keyword>
<reference evidence="3" key="2">
    <citation type="submission" date="2015-01" db="EMBL/GenBank/DDBJ databases">
        <title>Evolutionary Origins and Diversification of the Mycorrhizal Mutualists.</title>
        <authorList>
            <consortium name="DOE Joint Genome Institute"/>
            <consortium name="Mycorrhizal Genomics Consortium"/>
            <person name="Kohler A."/>
            <person name="Kuo A."/>
            <person name="Nagy L.G."/>
            <person name="Floudas D."/>
            <person name="Copeland A."/>
            <person name="Barry K.W."/>
            <person name="Cichocki N."/>
            <person name="Veneault-Fourrey C."/>
            <person name="LaButti K."/>
            <person name="Lindquist E.A."/>
            <person name="Lipzen A."/>
            <person name="Lundell T."/>
            <person name="Morin E."/>
            <person name="Murat C."/>
            <person name="Riley R."/>
            <person name="Ohm R."/>
            <person name="Sun H."/>
            <person name="Tunlid A."/>
            <person name="Henrissat B."/>
            <person name="Grigoriev I.V."/>
            <person name="Hibbett D.S."/>
            <person name="Martin F."/>
        </authorList>
    </citation>
    <scope>NUCLEOTIDE SEQUENCE [LARGE SCALE GENOMIC DNA]</scope>
    <source>
        <strain evidence="3">MUT 4182</strain>
    </source>
</reference>
<dbReference type="OrthoDB" id="3690045at2759"/>
<sequence>MAQLPASIRKEFPAVEMEKRFLVADHQRSLRQWAHPCPEKNQELVALSRNWLDPGSSMVNDSIPEPEALQIPSNKPRSEGARSASLTPSLSDSAKQKRKRKCSKCLQVGCKGNRSVALCDNPCAGCKRFCCAEPHRAGRNLCFKPDRGTPALPSLPNPESTTDFGDGTPVEETALSNKPVVNEEEEERSVEEALGLI</sequence>
<feature type="compositionally biased region" description="Polar residues" evidence="1">
    <location>
        <begin position="84"/>
        <end position="93"/>
    </location>
</feature>
<reference evidence="2 3" key="1">
    <citation type="submission" date="2014-04" db="EMBL/GenBank/DDBJ databases">
        <authorList>
            <consortium name="DOE Joint Genome Institute"/>
            <person name="Kuo A."/>
            <person name="Girlanda M."/>
            <person name="Perotto S."/>
            <person name="Kohler A."/>
            <person name="Nagy L.G."/>
            <person name="Floudas D."/>
            <person name="Copeland A."/>
            <person name="Barry K.W."/>
            <person name="Cichocki N."/>
            <person name="Veneault-Fourrey C."/>
            <person name="LaButti K."/>
            <person name="Lindquist E.A."/>
            <person name="Lipzen A."/>
            <person name="Lundell T."/>
            <person name="Morin E."/>
            <person name="Murat C."/>
            <person name="Sun H."/>
            <person name="Tunlid A."/>
            <person name="Henrissat B."/>
            <person name="Grigoriev I.V."/>
            <person name="Hibbett D.S."/>
            <person name="Martin F."/>
            <person name="Nordberg H.P."/>
            <person name="Cantor M.N."/>
            <person name="Hua S.X."/>
        </authorList>
    </citation>
    <scope>NUCLEOTIDE SEQUENCE [LARGE SCALE GENOMIC DNA]</scope>
    <source>
        <strain evidence="2 3">MUT 4182</strain>
    </source>
</reference>
<gene>
    <name evidence="2" type="ORF">M407DRAFT_246067</name>
</gene>
<dbReference type="HOGENOM" id="CLU_1590452_0_0_1"/>
<proteinExistence type="predicted"/>
<organism evidence="2 3">
    <name type="scientific">Tulasnella calospora MUT 4182</name>
    <dbReference type="NCBI Taxonomy" id="1051891"/>
    <lineage>
        <taxon>Eukaryota</taxon>
        <taxon>Fungi</taxon>
        <taxon>Dikarya</taxon>
        <taxon>Basidiomycota</taxon>
        <taxon>Agaricomycotina</taxon>
        <taxon>Agaricomycetes</taxon>
        <taxon>Cantharellales</taxon>
        <taxon>Tulasnellaceae</taxon>
        <taxon>Tulasnella</taxon>
    </lineage>
</organism>